<keyword evidence="1" id="KW-0732">Signal</keyword>
<feature type="signal peptide" evidence="1">
    <location>
        <begin position="1"/>
        <end position="24"/>
    </location>
</feature>
<organism evidence="2 3">
    <name type="scientific">Pristionchus mayeri</name>
    <dbReference type="NCBI Taxonomy" id="1317129"/>
    <lineage>
        <taxon>Eukaryota</taxon>
        <taxon>Metazoa</taxon>
        <taxon>Ecdysozoa</taxon>
        <taxon>Nematoda</taxon>
        <taxon>Chromadorea</taxon>
        <taxon>Rhabditida</taxon>
        <taxon>Rhabditina</taxon>
        <taxon>Diplogasteromorpha</taxon>
        <taxon>Diplogasteroidea</taxon>
        <taxon>Neodiplogasteridae</taxon>
        <taxon>Pristionchus</taxon>
    </lineage>
</organism>
<feature type="chain" id="PRO_5042810171" description="Secreted protein" evidence="1">
    <location>
        <begin position="25"/>
        <end position="96"/>
    </location>
</feature>
<keyword evidence="3" id="KW-1185">Reference proteome</keyword>
<evidence type="ECO:0000313" key="2">
    <source>
        <dbReference type="EMBL" id="GMR30366.1"/>
    </source>
</evidence>
<dbReference type="AlphaFoldDB" id="A0AAN5C6I4"/>
<sequence>MLQRIGCVWCSSLVLSSLLRSICSTSTYSTPTRVRTLHLLIQILFEIPMFLLWKRLSLLSRNSIRRAFERSVVAVERTQLLKSVKWGGVRWPFSIR</sequence>
<dbReference type="EMBL" id="BTRK01000001">
    <property type="protein sequence ID" value="GMR30366.1"/>
    <property type="molecule type" value="Genomic_DNA"/>
</dbReference>
<evidence type="ECO:0000313" key="3">
    <source>
        <dbReference type="Proteomes" id="UP001328107"/>
    </source>
</evidence>
<name>A0AAN5C6I4_9BILA</name>
<comment type="caution">
    <text evidence="2">The sequence shown here is derived from an EMBL/GenBank/DDBJ whole genome shotgun (WGS) entry which is preliminary data.</text>
</comment>
<feature type="non-terminal residue" evidence="2">
    <location>
        <position position="96"/>
    </location>
</feature>
<gene>
    <name evidence="2" type="ORF">PMAYCL1PPCAC_00561</name>
</gene>
<accession>A0AAN5C6I4</accession>
<protein>
    <recommendedName>
        <fullName evidence="4">Secreted protein</fullName>
    </recommendedName>
</protein>
<evidence type="ECO:0008006" key="4">
    <source>
        <dbReference type="Google" id="ProtNLM"/>
    </source>
</evidence>
<proteinExistence type="predicted"/>
<dbReference type="Proteomes" id="UP001328107">
    <property type="component" value="Unassembled WGS sequence"/>
</dbReference>
<reference evidence="3" key="1">
    <citation type="submission" date="2022-10" db="EMBL/GenBank/DDBJ databases">
        <title>Genome assembly of Pristionchus species.</title>
        <authorList>
            <person name="Yoshida K."/>
            <person name="Sommer R.J."/>
        </authorList>
    </citation>
    <scope>NUCLEOTIDE SEQUENCE [LARGE SCALE GENOMIC DNA]</scope>
    <source>
        <strain evidence="3">RS5460</strain>
    </source>
</reference>
<evidence type="ECO:0000256" key="1">
    <source>
        <dbReference type="SAM" id="SignalP"/>
    </source>
</evidence>